<sequence>MENLLQGAGYFLDLANPEDLTPRAYAEYRHAEVPHIRNKEVVEEWQAWTKRLGDNPKWKDAFMRAEKLSLNSFRAWRKKAPQPESSMSTRSSSKRATTEQAFVSSSDSPSKNQSSKGPPGMSRRVIAEASATPQSSSSPSLPSIESSQKETDSISQSTGSSDSLSSEVVRQLGLEFSINFNDYLGTSWLLSSGTNVDETIRRYTMTQRAESSLHSFVVDDVDLFKSQFTADDFDLFFGQ</sequence>
<comment type="caution">
    <text evidence="2">The sequence shown here is derived from an EMBL/GenBank/DDBJ whole genome shotgun (WGS) entry which is preliminary data.</text>
</comment>
<name>A0A9P6FWG7_9FUNG</name>
<protein>
    <submittedName>
        <fullName evidence="2">Uncharacterized protein</fullName>
    </submittedName>
</protein>
<feature type="compositionally biased region" description="Low complexity" evidence="1">
    <location>
        <begin position="104"/>
        <end position="115"/>
    </location>
</feature>
<dbReference type="Proteomes" id="UP000780801">
    <property type="component" value="Unassembled WGS sequence"/>
</dbReference>
<gene>
    <name evidence="2" type="ORF">BGW38_010792</name>
</gene>
<evidence type="ECO:0000313" key="3">
    <source>
        <dbReference type="Proteomes" id="UP000780801"/>
    </source>
</evidence>
<feature type="compositionally biased region" description="Low complexity" evidence="1">
    <location>
        <begin position="130"/>
        <end position="146"/>
    </location>
</feature>
<reference evidence="2" key="1">
    <citation type="journal article" date="2020" name="Fungal Divers.">
        <title>Resolving the Mortierellaceae phylogeny through synthesis of multi-gene phylogenetics and phylogenomics.</title>
        <authorList>
            <person name="Vandepol N."/>
            <person name="Liber J."/>
            <person name="Desiro A."/>
            <person name="Na H."/>
            <person name="Kennedy M."/>
            <person name="Barry K."/>
            <person name="Grigoriev I.V."/>
            <person name="Miller A.N."/>
            <person name="O'Donnell K."/>
            <person name="Stajich J.E."/>
            <person name="Bonito G."/>
        </authorList>
    </citation>
    <scope>NUCLEOTIDE SEQUENCE</scope>
    <source>
        <strain evidence="2">KOD1015</strain>
    </source>
</reference>
<accession>A0A9P6FWG7</accession>
<keyword evidence="3" id="KW-1185">Reference proteome</keyword>
<evidence type="ECO:0000256" key="1">
    <source>
        <dbReference type="SAM" id="MobiDB-lite"/>
    </source>
</evidence>
<feature type="region of interest" description="Disordered" evidence="1">
    <location>
        <begin position="75"/>
        <end position="162"/>
    </location>
</feature>
<dbReference type="EMBL" id="JAABOA010000934">
    <property type="protein sequence ID" value="KAF9582764.1"/>
    <property type="molecule type" value="Genomic_DNA"/>
</dbReference>
<organism evidence="2 3">
    <name type="scientific">Lunasporangiospora selenospora</name>
    <dbReference type="NCBI Taxonomy" id="979761"/>
    <lineage>
        <taxon>Eukaryota</taxon>
        <taxon>Fungi</taxon>
        <taxon>Fungi incertae sedis</taxon>
        <taxon>Mucoromycota</taxon>
        <taxon>Mortierellomycotina</taxon>
        <taxon>Mortierellomycetes</taxon>
        <taxon>Mortierellales</taxon>
        <taxon>Mortierellaceae</taxon>
        <taxon>Lunasporangiospora</taxon>
    </lineage>
</organism>
<evidence type="ECO:0000313" key="2">
    <source>
        <dbReference type="EMBL" id="KAF9582764.1"/>
    </source>
</evidence>
<feature type="compositionally biased region" description="Polar residues" evidence="1">
    <location>
        <begin position="94"/>
        <end position="103"/>
    </location>
</feature>
<dbReference type="OrthoDB" id="2441193at2759"/>
<dbReference type="AlphaFoldDB" id="A0A9P6FWG7"/>
<proteinExistence type="predicted"/>
<feature type="compositionally biased region" description="Low complexity" evidence="1">
    <location>
        <begin position="153"/>
        <end position="162"/>
    </location>
</feature>
<feature type="non-terminal residue" evidence="2">
    <location>
        <position position="239"/>
    </location>
</feature>